<evidence type="ECO:0000313" key="2">
    <source>
        <dbReference type="Proteomes" id="UP001178461"/>
    </source>
</evidence>
<name>A0AA35P9P5_9SAUR</name>
<accession>A0AA35P9P5</accession>
<evidence type="ECO:0000313" key="1">
    <source>
        <dbReference type="EMBL" id="CAI5780911.1"/>
    </source>
</evidence>
<protein>
    <submittedName>
        <fullName evidence="1">Uncharacterized protein</fullName>
    </submittedName>
</protein>
<dbReference type="Proteomes" id="UP001178461">
    <property type="component" value="Chromosome 8"/>
</dbReference>
<organism evidence="1 2">
    <name type="scientific">Podarcis lilfordi</name>
    <name type="common">Lilford's wall lizard</name>
    <dbReference type="NCBI Taxonomy" id="74358"/>
    <lineage>
        <taxon>Eukaryota</taxon>
        <taxon>Metazoa</taxon>
        <taxon>Chordata</taxon>
        <taxon>Craniata</taxon>
        <taxon>Vertebrata</taxon>
        <taxon>Euteleostomi</taxon>
        <taxon>Lepidosauria</taxon>
        <taxon>Squamata</taxon>
        <taxon>Bifurcata</taxon>
        <taxon>Unidentata</taxon>
        <taxon>Episquamata</taxon>
        <taxon>Laterata</taxon>
        <taxon>Lacertibaenia</taxon>
        <taxon>Lacertidae</taxon>
        <taxon>Podarcis</taxon>
    </lineage>
</organism>
<sequence>MKLLLVFVFITRELGMELRRWWLSSQLCSSIMVCYCMHMTVCTLLLKSRENPIPKLLNQTKIPGKQGTWFEHFDFLTKKQFQVQPFVVCWGKDKTIAKKRRGIVDTFCGLFFKKNYSLMKLQAGFAIKAAEEK</sequence>
<reference evidence="1" key="1">
    <citation type="submission" date="2022-12" db="EMBL/GenBank/DDBJ databases">
        <authorList>
            <person name="Alioto T."/>
            <person name="Alioto T."/>
            <person name="Gomez Garrido J."/>
        </authorList>
    </citation>
    <scope>NUCLEOTIDE SEQUENCE</scope>
</reference>
<proteinExistence type="predicted"/>
<dbReference type="EMBL" id="OX395133">
    <property type="protein sequence ID" value="CAI5780911.1"/>
    <property type="molecule type" value="Genomic_DNA"/>
</dbReference>
<dbReference type="AlphaFoldDB" id="A0AA35P9P5"/>
<keyword evidence="2" id="KW-1185">Reference proteome</keyword>
<gene>
    <name evidence="1" type="ORF">PODLI_1B015254</name>
</gene>